<evidence type="ECO:0008006" key="4">
    <source>
        <dbReference type="Google" id="ProtNLM"/>
    </source>
</evidence>
<accession>A0A0J9WEK5</accession>
<reference evidence="2 3" key="1">
    <citation type="submission" date="2011-09" db="EMBL/GenBank/DDBJ databases">
        <title>The Genome Sequence of Plasmodium vivax North Korean.</title>
        <authorList>
            <consortium name="The Broad Institute Genome Sequencing Platform"/>
            <consortium name="The Broad Institute Genome Sequencing Center for Infectious Disease"/>
            <person name="Neafsey D."/>
            <person name="Carlton J."/>
            <person name="Barnwell J."/>
            <person name="Collins W."/>
            <person name="Escalante A."/>
            <person name="Mullikin J."/>
            <person name="Saul A."/>
            <person name="Guigo R."/>
            <person name="Camara F."/>
            <person name="Young S.K."/>
            <person name="Zeng Q."/>
            <person name="Gargeya S."/>
            <person name="Fitzgerald M."/>
            <person name="Haas B."/>
            <person name="Abouelleil A."/>
            <person name="Alvarado L."/>
            <person name="Arachchi H.M."/>
            <person name="Berlin A."/>
            <person name="Brown A."/>
            <person name="Chapman S.B."/>
            <person name="Chen Z."/>
            <person name="Dunbar C."/>
            <person name="Freedman E."/>
            <person name="Gearin G."/>
            <person name="Gellesch M."/>
            <person name="Goldberg J."/>
            <person name="Griggs A."/>
            <person name="Gujja S."/>
            <person name="Heiman D."/>
            <person name="Howarth C."/>
            <person name="Larson L."/>
            <person name="Lui A."/>
            <person name="MacDonald P.J.P."/>
            <person name="Montmayeur A."/>
            <person name="Murphy C."/>
            <person name="Neiman D."/>
            <person name="Pearson M."/>
            <person name="Priest M."/>
            <person name="Roberts A."/>
            <person name="Saif S."/>
            <person name="Shea T."/>
            <person name="Shenoy N."/>
            <person name="Sisk P."/>
            <person name="Stolte C."/>
            <person name="Sykes S."/>
            <person name="Wortman J."/>
            <person name="Nusbaum C."/>
            <person name="Birren B."/>
        </authorList>
    </citation>
    <scope>NUCLEOTIDE SEQUENCE [LARGE SCALE GENOMIC DNA]</scope>
    <source>
        <strain evidence="2 3">North Korean</strain>
    </source>
</reference>
<gene>
    <name evidence="2" type="ORF">PVNG_04756</name>
</gene>
<sequence>MDLSLSKEINEWKFKYPFLKKIWNLFEDFSNEVTDDDNPLHVVCDVIAAYYPEKINEYREFCKILLKNLENVSVSENKQESETEAENLEDHMDNNTRCTNLNRWLYYYTKIHHVPDEFIKQVFSAMYDVLTLWGDKIKYTKCIYESYRDDYAEPEDIIKLLTFVDNHDVIQSILMNEHSNVYDSCVNYINECDTIYRKLNTKHCGVNKSSDKKYIILCQDLETFKNSYTSLYIIPVIREKRTHFGSPQLEDKAAELQIHDVQVSKNEDTDFQSNPMKSKITTAVTAGIGACSFLGILYKVNRNYYIYRNITYLIFFILNDSDESVAFAYM</sequence>
<keyword evidence="1" id="KW-0472">Membrane</keyword>
<dbReference type="AlphaFoldDB" id="A0A0J9WEK5"/>
<feature type="transmembrane region" description="Helical" evidence="1">
    <location>
        <begin position="280"/>
        <end position="298"/>
    </location>
</feature>
<name>A0A0J9WEK5_PLAVI</name>
<evidence type="ECO:0000313" key="3">
    <source>
        <dbReference type="Proteomes" id="UP000053239"/>
    </source>
</evidence>
<dbReference type="Proteomes" id="UP000053239">
    <property type="component" value="Unassembled WGS sequence"/>
</dbReference>
<dbReference type="EMBL" id="KQ235307">
    <property type="protein sequence ID" value="KNA00819.1"/>
    <property type="molecule type" value="Genomic_DNA"/>
</dbReference>
<keyword evidence="1" id="KW-0812">Transmembrane</keyword>
<dbReference type="OrthoDB" id="10307536at2759"/>
<proteinExistence type="predicted"/>
<organism evidence="2 3">
    <name type="scientific">Plasmodium vivax North Korean</name>
    <dbReference type="NCBI Taxonomy" id="1035514"/>
    <lineage>
        <taxon>Eukaryota</taxon>
        <taxon>Sar</taxon>
        <taxon>Alveolata</taxon>
        <taxon>Apicomplexa</taxon>
        <taxon>Aconoidasida</taxon>
        <taxon>Haemosporida</taxon>
        <taxon>Plasmodiidae</taxon>
        <taxon>Plasmodium</taxon>
        <taxon>Plasmodium (Plasmodium)</taxon>
    </lineage>
</organism>
<keyword evidence="1" id="KW-1133">Transmembrane helix</keyword>
<protein>
    <recommendedName>
        <fullName evidence="4">Variable surface protein</fullName>
    </recommendedName>
</protein>
<evidence type="ECO:0000256" key="1">
    <source>
        <dbReference type="SAM" id="Phobius"/>
    </source>
</evidence>
<evidence type="ECO:0000313" key="2">
    <source>
        <dbReference type="EMBL" id="KNA00819.1"/>
    </source>
</evidence>